<gene>
    <name evidence="2" type="ORF">SIL78_18735</name>
</gene>
<evidence type="ECO:0000313" key="2">
    <source>
        <dbReference type="EMBL" id="MDX5979588.1"/>
    </source>
</evidence>
<dbReference type="GeneID" id="303167576"/>
<evidence type="ECO:0000313" key="3">
    <source>
        <dbReference type="Proteomes" id="UP001276761"/>
    </source>
</evidence>
<reference evidence="2" key="1">
    <citation type="submission" date="2023-11" db="EMBL/GenBank/DDBJ databases">
        <title>MicrobeMod: A computational toolkit for identifying prokaryotic methylation and restriction-modification with nanopore sequencing.</title>
        <authorList>
            <person name="Crits-Christoph A."/>
            <person name="Kang S.C."/>
            <person name="Lee H."/>
            <person name="Ostrov N."/>
        </authorList>
    </citation>
    <scope>NUCLEOTIDE SEQUENCE</scope>
    <source>
        <strain evidence="2">ATCC BAA-953</strain>
    </source>
</reference>
<dbReference type="AlphaFoldDB" id="A0AAJ2VRC2"/>
<feature type="transmembrane region" description="Helical" evidence="1">
    <location>
        <begin position="57"/>
        <end position="75"/>
    </location>
</feature>
<feature type="transmembrane region" description="Helical" evidence="1">
    <location>
        <begin position="27"/>
        <end position="45"/>
    </location>
</feature>
<dbReference type="EMBL" id="JAWXXT010000002">
    <property type="protein sequence ID" value="MDX5979588.1"/>
    <property type="molecule type" value="Genomic_DNA"/>
</dbReference>
<dbReference type="Proteomes" id="UP001276761">
    <property type="component" value="Unassembled WGS sequence"/>
</dbReference>
<proteinExistence type="predicted"/>
<organism evidence="2 3">
    <name type="scientific">Vreelandella alkaliphila</name>
    <dbReference type="NCBI Taxonomy" id="272774"/>
    <lineage>
        <taxon>Bacteria</taxon>
        <taxon>Pseudomonadati</taxon>
        <taxon>Pseudomonadota</taxon>
        <taxon>Gammaproteobacteria</taxon>
        <taxon>Oceanospirillales</taxon>
        <taxon>Halomonadaceae</taxon>
        <taxon>Vreelandella</taxon>
    </lineage>
</organism>
<accession>A0AAJ2VRC2</accession>
<protein>
    <submittedName>
        <fullName evidence="2">Uncharacterized protein</fullName>
    </submittedName>
</protein>
<evidence type="ECO:0000256" key="1">
    <source>
        <dbReference type="SAM" id="Phobius"/>
    </source>
</evidence>
<name>A0AAJ2VRC2_9GAMM</name>
<dbReference type="RefSeq" id="WP_198349990.1">
    <property type="nucleotide sequence ID" value="NZ_JABASV010000012.1"/>
</dbReference>
<comment type="caution">
    <text evidence="2">The sequence shown here is derived from an EMBL/GenBank/DDBJ whole genome shotgun (WGS) entry which is preliminary data.</text>
</comment>
<keyword evidence="1" id="KW-0812">Transmembrane</keyword>
<keyword evidence="1" id="KW-1133">Transmembrane helix</keyword>
<sequence length="92" mass="10576">MFQRILKPITIFAYALAVASKGNPVRATIAVMLYWAMFIFVEAGIEELIWGERFDHWLDPIFSICFIAFAAHAVWQCAIVQTIKKEEARNEP</sequence>
<keyword evidence="1" id="KW-0472">Membrane</keyword>